<keyword evidence="3" id="KW-1185">Reference proteome</keyword>
<reference evidence="3" key="1">
    <citation type="journal article" date="2019" name="Int. J. Syst. Evol. Microbiol.">
        <title>The Global Catalogue of Microorganisms (GCM) 10K type strain sequencing project: providing services to taxonomists for standard genome sequencing and annotation.</title>
        <authorList>
            <consortium name="The Broad Institute Genomics Platform"/>
            <consortium name="The Broad Institute Genome Sequencing Center for Infectious Disease"/>
            <person name="Wu L."/>
            <person name="Ma J."/>
        </authorList>
    </citation>
    <scope>NUCLEOTIDE SEQUENCE [LARGE SCALE GENOMIC DNA]</scope>
    <source>
        <strain evidence="3">CCUG 62215</strain>
    </source>
</reference>
<protein>
    <submittedName>
        <fullName evidence="2">Zinc-dependent peptidase</fullName>
    </submittedName>
</protein>
<dbReference type="EMBL" id="JBHTJL010000009">
    <property type="protein sequence ID" value="MFD1063132.1"/>
    <property type="molecule type" value="Genomic_DNA"/>
</dbReference>
<name>A0ABW3N6P2_9FLAO</name>
<dbReference type="RefSeq" id="WP_386129612.1">
    <property type="nucleotide sequence ID" value="NZ_JBHTJL010000009.1"/>
</dbReference>
<evidence type="ECO:0000313" key="2">
    <source>
        <dbReference type="EMBL" id="MFD1063132.1"/>
    </source>
</evidence>
<dbReference type="InterPro" id="IPR042252">
    <property type="entry name" value="MtfA_N"/>
</dbReference>
<feature type="transmembrane region" description="Helical" evidence="1">
    <location>
        <begin position="12"/>
        <end position="32"/>
    </location>
</feature>
<dbReference type="Proteomes" id="UP001597013">
    <property type="component" value="Unassembled WGS sequence"/>
</dbReference>
<feature type="transmembrane region" description="Helical" evidence="1">
    <location>
        <begin position="109"/>
        <end position="128"/>
    </location>
</feature>
<evidence type="ECO:0000313" key="3">
    <source>
        <dbReference type="Proteomes" id="UP001597013"/>
    </source>
</evidence>
<dbReference type="Gene3D" id="1.10.472.150">
    <property type="entry name" value="Glucose-regulated metallo-peptidase M90, N-terminal domain"/>
    <property type="match status" value="1"/>
</dbReference>
<keyword evidence="1" id="KW-1133">Transmembrane helix</keyword>
<dbReference type="Pfam" id="PF06167">
    <property type="entry name" value="Peptidase_M90"/>
    <property type="match status" value="1"/>
</dbReference>
<comment type="caution">
    <text evidence="2">The sequence shown here is derived from an EMBL/GenBank/DDBJ whole genome shotgun (WGS) entry which is preliminary data.</text>
</comment>
<dbReference type="SUPFAM" id="SSF55486">
    <property type="entry name" value="Metalloproteases ('zincins'), catalytic domain"/>
    <property type="match status" value="1"/>
</dbReference>
<dbReference type="InterPro" id="IPR024079">
    <property type="entry name" value="MetalloPept_cat_dom_sf"/>
</dbReference>
<keyword evidence="1" id="KW-0472">Membrane</keyword>
<sequence>MIIAQIENQEVNSVLIILTIVFIVVVFLYYSYKYIEQTYAEIKKKPFYINSHLFLTDVSKSQKSILEGQFSFYQKLNRKQKLIFRHRLKRFIKSKTFHGRQSFEVTDEMIVLISATAIMLTFGFRHYLLPKFHSILIYPEAFFSEQNKQLHKGEVNPRLGIIAFSWADFKKGYDIENDNLNLGIHEIGHAIHLSSFKSSDISSQIFMDGFKELKSYLKSNESKRQQLIATKYFRTYAYTNEFEFFAVLLECFIETPEEFKSKFPVLYDSIKTMLNFNFASF</sequence>
<dbReference type="CDD" id="cd20170">
    <property type="entry name" value="Peptidase_M90-like"/>
    <property type="match status" value="1"/>
</dbReference>
<dbReference type="InterPro" id="IPR010384">
    <property type="entry name" value="MtfA_fam"/>
</dbReference>
<dbReference type="PANTHER" id="PTHR30164">
    <property type="entry name" value="MTFA PEPTIDASE"/>
    <property type="match status" value="1"/>
</dbReference>
<organism evidence="2 3">
    <name type="scientific">Winogradskyella litorisediminis</name>
    <dbReference type="NCBI Taxonomy" id="1156618"/>
    <lineage>
        <taxon>Bacteria</taxon>
        <taxon>Pseudomonadati</taxon>
        <taxon>Bacteroidota</taxon>
        <taxon>Flavobacteriia</taxon>
        <taxon>Flavobacteriales</taxon>
        <taxon>Flavobacteriaceae</taxon>
        <taxon>Winogradskyella</taxon>
    </lineage>
</organism>
<proteinExistence type="predicted"/>
<gene>
    <name evidence="2" type="ORF">ACFQ1Q_07725</name>
</gene>
<dbReference type="PANTHER" id="PTHR30164:SF2">
    <property type="entry name" value="PROTEIN MTFA"/>
    <property type="match status" value="1"/>
</dbReference>
<accession>A0ABW3N6P2</accession>
<dbReference type="Gene3D" id="3.40.390.10">
    <property type="entry name" value="Collagenase (Catalytic Domain)"/>
    <property type="match status" value="1"/>
</dbReference>
<evidence type="ECO:0000256" key="1">
    <source>
        <dbReference type="SAM" id="Phobius"/>
    </source>
</evidence>
<keyword evidence="1" id="KW-0812">Transmembrane</keyword>